<sequence length="222" mass="24756">MSLSILKNYQSILTRLSLWSVLSASAVKGEWDHRRLNDDQPATAWTDALPVGNGSVGAMVFGGIENERIQFNHDTRWAGKLRSCSHPGAAPYLPQPQQLLFDACRKTLELRGDNGTGWSRAWKVNFWARLRDGDHMNRILLGVFTNTSEKGGAGFYNNLFDAHPPFQIDGKLEHTEIKSLLGNPLVVQAEKVIQNLVDMTTPGETYQFAGTFRVEATTNEPQ</sequence>
<feature type="domain" description="Glycosyl hydrolase family 95 catalytic" evidence="1">
    <location>
        <begin position="94"/>
        <end position="172"/>
    </location>
</feature>
<dbReference type="GO" id="GO:0005975">
    <property type="term" value="P:carbohydrate metabolic process"/>
    <property type="evidence" value="ECO:0007669"/>
    <property type="project" value="InterPro"/>
</dbReference>
<dbReference type="Proteomes" id="UP000315010">
    <property type="component" value="Unassembled WGS sequence"/>
</dbReference>
<evidence type="ECO:0000313" key="3">
    <source>
        <dbReference type="Proteomes" id="UP000315010"/>
    </source>
</evidence>
<evidence type="ECO:0000313" key="2">
    <source>
        <dbReference type="EMBL" id="TWT81427.1"/>
    </source>
</evidence>
<name>A0A5C5Z3A6_9BACT</name>
<dbReference type="Gene3D" id="2.70.98.50">
    <property type="entry name" value="putative glycoside hydrolase family protein from bacillus halodurans"/>
    <property type="match status" value="1"/>
</dbReference>
<gene>
    <name evidence="2" type="ORF">CA13_28800</name>
</gene>
<proteinExistence type="predicted"/>
<accession>A0A5C5Z3A6</accession>
<dbReference type="Pfam" id="PF22124">
    <property type="entry name" value="Glyco_hydro_95_cat"/>
    <property type="match status" value="1"/>
</dbReference>
<comment type="caution">
    <text evidence="2">The sequence shown here is derived from an EMBL/GenBank/DDBJ whole genome shotgun (WGS) entry which is preliminary data.</text>
</comment>
<dbReference type="RefSeq" id="WP_146397356.1">
    <property type="nucleotide sequence ID" value="NZ_SJPJ01000001.1"/>
</dbReference>
<reference evidence="2 3" key="1">
    <citation type="submission" date="2019-02" db="EMBL/GenBank/DDBJ databases">
        <title>Deep-cultivation of Planctomycetes and their phenomic and genomic characterization uncovers novel biology.</title>
        <authorList>
            <person name="Wiegand S."/>
            <person name="Jogler M."/>
            <person name="Boedeker C."/>
            <person name="Pinto D."/>
            <person name="Vollmers J."/>
            <person name="Rivas-Marin E."/>
            <person name="Kohn T."/>
            <person name="Peeters S.H."/>
            <person name="Heuer A."/>
            <person name="Rast P."/>
            <person name="Oberbeckmann S."/>
            <person name="Bunk B."/>
            <person name="Jeske O."/>
            <person name="Meyerdierks A."/>
            <person name="Storesund J.E."/>
            <person name="Kallscheuer N."/>
            <person name="Luecker S."/>
            <person name="Lage O.M."/>
            <person name="Pohl T."/>
            <person name="Merkel B.J."/>
            <person name="Hornburger P."/>
            <person name="Mueller R.-W."/>
            <person name="Bruemmer F."/>
            <person name="Labrenz M."/>
            <person name="Spormann A.M."/>
            <person name="Op Den Camp H."/>
            <person name="Overmann J."/>
            <person name="Amann R."/>
            <person name="Jetten M.S.M."/>
            <person name="Mascher T."/>
            <person name="Medema M.H."/>
            <person name="Devos D.P."/>
            <person name="Kaster A.-K."/>
            <person name="Ovreas L."/>
            <person name="Rohde M."/>
            <person name="Galperin M.Y."/>
            <person name="Jogler C."/>
        </authorList>
    </citation>
    <scope>NUCLEOTIDE SEQUENCE [LARGE SCALE GENOMIC DNA]</scope>
    <source>
        <strain evidence="2 3">CA13</strain>
    </source>
</reference>
<dbReference type="GO" id="GO:0004560">
    <property type="term" value="F:alpha-L-fucosidase activity"/>
    <property type="evidence" value="ECO:0007669"/>
    <property type="project" value="TreeGrafter"/>
</dbReference>
<keyword evidence="3" id="KW-1185">Reference proteome</keyword>
<organism evidence="2 3">
    <name type="scientific">Novipirellula herctigrandis</name>
    <dbReference type="NCBI Taxonomy" id="2527986"/>
    <lineage>
        <taxon>Bacteria</taxon>
        <taxon>Pseudomonadati</taxon>
        <taxon>Planctomycetota</taxon>
        <taxon>Planctomycetia</taxon>
        <taxon>Pirellulales</taxon>
        <taxon>Pirellulaceae</taxon>
        <taxon>Novipirellula</taxon>
    </lineage>
</organism>
<dbReference type="SUPFAM" id="SSF48208">
    <property type="entry name" value="Six-hairpin glycosidases"/>
    <property type="match status" value="1"/>
</dbReference>
<protein>
    <recommendedName>
        <fullName evidence="1">Glycosyl hydrolase family 95 catalytic domain-containing protein</fullName>
    </recommendedName>
</protein>
<dbReference type="InterPro" id="IPR012341">
    <property type="entry name" value="6hp_glycosidase-like_sf"/>
</dbReference>
<dbReference type="InterPro" id="IPR008928">
    <property type="entry name" value="6-hairpin_glycosidase_sf"/>
</dbReference>
<dbReference type="EMBL" id="SJPJ01000001">
    <property type="protein sequence ID" value="TWT81427.1"/>
    <property type="molecule type" value="Genomic_DNA"/>
</dbReference>
<dbReference type="PANTHER" id="PTHR31084">
    <property type="entry name" value="ALPHA-L-FUCOSIDASE 2"/>
    <property type="match status" value="1"/>
</dbReference>
<dbReference type="Gene3D" id="1.50.10.10">
    <property type="match status" value="1"/>
</dbReference>
<dbReference type="OrthoDB" id="9802600at2"/>
<evidence type="ECO:0000259" key="1">
    <source>
        <dbReference type="Pfam" id="PF22124"/>
    </source>
</evidence>
<dbReference type="AlphaFoldDB" id="A0A5C5Z3A6"/>
<dbReference type="InterPro" id="IPR054363">
    <property type="entry name" value="GH95_cat"/>
</dbReference>
<dbReference type="PANTHER" id="PTHR31084:SF0">
    <property type="entry name" value="ALPHA-L-FUCOSIDASE 2"/>
    <property type="match status" value="1"/>
</dbReference>